<organism evidence="1 2">
    <name type="scientific">Aureimonas populi</name>
    <dbReference type="NCBI Taxonomy" id="1701758"/>
    <lineage>
        <taxon>Bacteria</taxon>
        <taxon>Pseudomonadati</taxon>
        <taxon>Pseudomonadota</taxon>
        <taxon>Alphaproteobacteria</taxon>
        <taxon>Hyphomicrobiales</taxon>
        <taxon>Aurantimonadaceae</taxon>
        <taxon>Aureimonas</taxon>
    </lineage>
</organism>
<comment type="caution">
    <text evidence="1">The sequence shown here is derived from an EMBL/GenBank/DDBJ whole genome shotgun (WGS) entry which is preliminary data.</text>
</comment>
<evidence type="ECO:0000313" key="2">
    <source>
        <dbReference type="Proteomes" id="UP001597371"/>
    </source>
</evidence>
<sequence>MIEPRPLTADAFRPCGHVARSVFASAMWRQDEGGSDTSFPVLEQPLAVADAIA</sequence>
<reference evidence="2" key="1">
    <citation type="journal article" date="2019" name="Int. J. Syst. Evol. Microbiol.">
        <title>The Global Catalogue of Microorganisms (GCM) 10K type strain sequencing project: providing services to taxonomists for standard genome sequencing and annotation.</title>
        <authorList>
            <consortium name="The Broad Institute Genomics Platform"/>
            <consortium name="The Broad Institute Genome Sequencing Center for Infectious Disease"/>
            <person name="Wu L."/>
            <person name="Ma J."/>
        </authorList>
    </citation>
    <scope>NUCLEOTIDE SEQUENCE [LARGE SCALE GENOMIC DNA]</scope>
    <source>
        <strain evidence="2">ZS-35-S2</strain>
    </source>
</reference>
<evidence type="ECO:0000313" key="1">
    <source>
        <dbReference type="EMBL" id="MFD2238082.1"/>
    </source>
</evidence>
<protein>
    <submittedName>
        <fullName evidence="1">Uncharacterized protein</fullName>
    </submittedName>
</protein>
<dbReference type="Proteomes" id="UP001597371">
    <property type="component" value="Unassembled WGS sequence"/>
</dbReference>
<proteinExistence type="predicted"/>
<gene>
    <name evidence="1" type="ORF">ACFSKQ_11490</name>
</gene>
<dbReference type="EMBL" id="JBHUIJ010000013">
    <property type="protein sequence ID" value="MFD2238082.1"/>
    <property type="molecule type" value="Genomic_DNA"/>
</dbReference>
<keyword evidence="2" id="KW-1185">Reference proteome</keyword>
<accession>A0ABW5CPZ4</accession>
<name>A0ABW5CPZ4_9HYPH</name>
<dbReference type="RefSeq" id="WP_209739124.1">
    <property type="nucleotide sequence ID" value="NZ_CP072611.1"/>
</dbReference>